<dbReference type="InterPro" id="IPR013189">
    <property type="entry name" value="Glyco_hydro_32_C"/>
</dbReference>
<evidence type="ECO:0000259" key="6">
    <source>
        <dbReference type="Pfam" id="PF08244"/>
    </source>
</evidence>
<dbReference type="InterPro" id="IPR013320">
    <property type="entry name" value="ConA-like_dom_sf"/>
</dbReference>
<comment type="caution">
    <text evidence="8">The sequence shown here is derived from an EMBL/GenBank/DDBJ whole genome shotgun (WGS) entry which is preliminary data.</text>
</comment>
<feature type="domain" description="DUF4980" evidence="7">
    <location>
        <begin position="17"/>
        <end position="112"/>
    </location>
</feature>
<dbReference type="Proteomes" id="UP001470230">
    <property type="component" value="Unassembled WGS sequence"/>
</dbReference>
<proteinExistence type="inferred from homology"/>
<dbReference type="InterPro" id="IPR032313">
    <property type="entry name" value="DUF4980"/>
</dbReference>
<dbReference type="PANTHER" id="PTHR42800">
    <property type="entry name" value="EXOINULINASE INUD (AFU_ORTHOLOGUE AFUA_5G00480)"/>
    <property type="match status" value="1"/>
</dbReference>
<evidence type="ECO:0000256" key="1">
    <source>
        <dbReference type="ARBA" id="ARBA00009902"/>
    </source>
</evidence>
<dbReference type="PANTHER" id="PTHR42800:SF1">
    <property type="entry name" value="EXOINULINASE INUD (AFU_ORTHOLOGUE AFUA_5G00480)"/>
    <property type="match status" value="1"/>
</dbReference>
<dbReference type="InterPro" id="IPR013148">
    <property type="entry name" value="Glyco_hydro_32_N"/>
</dbReference>
<name>A0ABR2ILH9_9EUKA</name>
<organism evidence="8 9">
    <name type="scientific">Tritrichomonas musculus</name>
    <dbReference type="NCBI Taxonomy" id="1915356"/>
    <lineage>
        <taxon>Eukaryota</taxon>
        <taxon>Metamonada</taxon>
        <taxon>Parabasalia</taxon>
        <taxon>Tritrichomonadida</taxon>
        <taxon>Tritrichomonadidae</taxon>
        <taxon>Tritrichomonas</taxon>
    </lineage>
</organism>
<comment type="similarity">
    <text evidence="1 4">Belongs to the glycosyl hydrolase 32 family.</text>
</comment>
<dbReference type="Gene3D" id="2.115.10.20">
    <property type="entry name" value="Glycosyl hydrolase domain, family 43"/>
    <property type="match status" value="1"/>
</dbReference>
<dbReference type="PROSITE" id="PS00609">
    <property type="entry name" value="GLYCOSYL_HYDROL_F32"/>
    <property type="match status" value="1"/>
</dbReference>
<dbReference type="InterPro" id="IPR018053">
    <property type="entry name" value="Glyco_hydro_32_AS"/>
</dbReference>
<gene>
    <name evidence="8" type="ORF">M9Y10_010643</name>
</gene>
<dbReference type="Pfam" id="PF08244">
    <property type="entry name" value="Glyco_hydro_32C"/>
    <property type="match status" value="1"/>
</dbReference>
<keyword evidence="3 4" id="KW-0326">Glycosidase</keyword>
<dbReference type="EMBL" id="JAPFFF010000016">
    <property type="protein sequence ID" value="KAK8865110.1"/>
    <property type="molecule type" value="Genomic_DNA"/>
</dbReference>
<sequence length="544" mass="63282">MSGISISRTHCDGFNPVTVKFDQVKKYVLLPIEMYGPECKFYITSNNNQNHHVYNIRLAVTKIDYYVPLKFEAPDMHIDIFRAPDENAVCWKNLQLSDTFDDSNREYYRPEYHFTPKYGWMNDPNGLFYLNGVYHLYFQYNPYASVWGNMHWGHATTKDFVHFEHHDVVLVPDEQGVIYSGCIVTDKDNNSGFGANSIIAFYTSARRDDYTDQHICIAVSTDGFNFKKFDKNPIVSYNFPDFRDPCVVRYKNQWNMFVSTKQWMRIYSSQNLKDWKFESEFGHGVGCHDGVWECPGVFEIDGKWVMLVSINKGAHGGSNVQYFIGDFDGHEFKSDFDKDEVKWMDFGYDAYATIAFWDAPQLCSLSWLRHEEYDVPVPLKQFKWGFTVPRTYKIVNNTLYSLPLSSFEQQFNKVVDKITPACLVEIELTDVTAKSVYITLKNDIEHVEMEVNRMKDGIFYFERGIRSGIHIDLGDSFTTTTHAPYHTKDHYLIKLFIDKYSIEIFDAEGEFAMTHIVFPTKPYTDVVVQPVDGKANHKVTVKTV</sequence>
<evidence type="ECO:0000313" key="8">
    <source>
        <dbReference type="EMBL" id="KAK8865110.1"/>
    </source>
</evidence>
<dbReference type="CDD" id="cd18622">
    <property type="entry name" value="GH32_Inu-like"/>
    <property type="match status" value="1"/>
</dbReference>
<protein>
    <submittedName>
        <fullName evidence="8">Uncharacterized protein</fullName>
    </submittedName>
</protein>
<keyword evidence="2 4" id="KW-0378">Hydrolase</keyword>
<evidence type="ECO:0000256" key="2">
    <source>
        <dbReference type="ARBA" id="ARBA00022801"/>
    </source>
</evidence>
<dbReference type="SUPFAM" id="SSF49899">
    <property type="entry name" value="Concanavalin A-like lectins/glucanases"/>
    <property type="match status" value="1"/>
</dbReference>
<evidence type="ECO:0000259" key="7">
    <source>
        <dbReference type="Pfam" id="PF16352"/>
    </source>
</evidence>
<dbReference type="SMART" id="SM00640">
    <property type="entry name" value="Glyco_32"/>
    <property type="match status" value="1"/>
</dbReference>
<dbReference type="Pfam" id="PF00251">
    <property type="entry name" value="Glyco_hydro_32N"/>
    <property type="match status" value="1"/>
</dbReference>
<dbReference type="InterPro" id="IPR001362">
    <property type="entry name" value="Glyco_hydro_32"/>
</dbReference>
<evidence type="ECO:0000259" key="5">
    <source>
        <dbReference type="Pfam" id="PF00251"/>
    </source>
</evidence>
<dbReference type="SUPFAM" id="SSF75005">
    <property type="entry name" value="Arabinanase/levansucrase/invertase"/>
    <property type="match status" value="1"/>
</dbReference>
<dbReference type="Gene3D" id="2.60.120.560">
    <property type="entry name" value="Exo-inulinase, domain 1"/>
    <property type="match status" value="1"/>
</dbReference>
<keyword evidence="9" id="KW-1185">Reference proteome</keyword>
<evidence type="ECO:0000313" key="9">
    <source>
        <dbReference type="Proteomes" id="UP001470230"/>
    </source>
</evidence>
<accession>A0ABR2ILH9</accession>
<feature type="domain" description="Glycosyl hydrolase family 32 C-terminal" evidence="6">
    <location>
        <begin position="434"/>
        <end position="536"/>
    </location>
</feature>
<dbReference type="InterPro" id="IPR023296">
    <property type="entry name" value="Glyco_hydro_beta-prop_sf"/>
</dbReference>
<reference evidence="8 9" key="1">
    <citation type="submission" date="2024-04" db="EMBL/GenBank/DDBJ databases">
        <title>Tritrichomonas musculus Genome.</title>
        <authorList>
            <person name="Alves-Ferreira E."/>
            <person name="Grigg M."/>
            <person name="Lorenzi H."/>
            <person name="Galac M."/>
        </authorList>
    </citation>
    <scope>NUCLEOTIDE SEQUENCE [LARGE SCALE GENOMIC DNA]</scope>
    <source>
        <strain evidence="8 9">EAF2021</strain>
    </source>
</reference>
<feature type="domain" description="Glycosyl hydrolase family 32 N-terminal" evidence="5">
    <location>
        <begin position="113"/>
        <end position="402"/>
    </location>
</feature>
<evidence type="ECO:0000256" key="4">
    <source>
        <dbReference type="RuleBase" id="RU362110"/>
    </source>
</evidence>
<dbReference type="Pfam" id="PF16352">
    <property type="entry name" value="DUF4980"/>
    <property type="match status" value="1"/>
</dbReference>
<evidence type="ECO:0000256" key="3">
    <source>
        <dbReference type="ARBA" id="ARBA00023295"/>
    </source>
</evidence>